<evidence type="ECO:0000313" key="3">
    <source>
        <dbReference type="Proteomes" id="UP001519272"/>
    </source>
</evidence>
<keyword evidence="1" id="KW-0732">Signal</keyword>
<proteinExistence type="predicted"/>
<dbReference type="PANTHER" id="PTHR34387:SF1">
    <property type="entry name" value="PERIPLASMIC IMMUNOGENIC PROTEIN"/>
    <property type="match status" value="1"/>
</dbReference>
<dbReference type="InterPro" id="IPR052022">
    <property type="entry name" value="26kDa_periplasmic_antigen"/>
</dbReference>
<organism evidence="2 3">
    <name type="scientific">Paenibacillus turicensis</name>
    <dbReference type="NCBI Taxonomy" id="160487"/>
    <lineage>
        <taxon>Bacteria</taxon>
        <taxon>Bacillati</taxon>
        <taxon>Bacillota</taxon>
        <taxon>Bacilli</taxon>
        <taxon>Bacillales</taxon>
        <taxon>Paenibacillaceae</taxon>
        <taxon>Paenibacillus</taxon>
    </lineage>
</organism>
<feature type="chain" id="PRO_5046346644" evidence="1">
    <location>
        <begin position="29"/>
        <end position="251"/>
    </location>
</feature>
<keyword evidence="3" id="KW-1185">Reference proteome</keyword>
<dbReference type="PANTHER" id="PTHR34387">
    <property type="entry name" value="SLR1258 PROTEIN"/>
    <property type="match status" value="1"/>
</dbReference>
<dbReference type="InterPro" id="IPR007497">
    <property type="entry name" value="SIMPL/DUF541"/>
</dbReference>
<sequence length="251" mass="26814">MKTWLKPVGATLVAGVLLFGTASTGVFANRAFAADAVQQNKSIISVVGNGEISVKPDIAYLSIGVKTEAATAKAAQAGTAAKISKLTAVLKDQWKISGKDLKTGDFYVQPNYTYTEKDGQKTKGYSSSHMLQITYRDLDKVGQLLDAVSEAGANQINNVNFGIENPEQFEAEVIEKAMKNANNRAKAIAKASGRQLGTELSISQSGSDSSLYLQNLVLEKAQAMGSVADRTTVEIGEINVKMSLNVVYELK</sequence>
<dbReference type="Pfam" id="PF04402">
    <property type="entry name" value="SIMPL"/>
    <property type="match status" value="1"/>
</dbReference>
<dbReference type="Gene3D" id="3.30.70.2970">
    <property type="entry name" value="Protein of unknown function (DUF541), domain 2"/>
    <property type="match status" value="1"/>
</dbReference>
<dbReference type="EMBL" id="JAGGKG010000016">
    <property type="protein sequence ID" value="MBP1906544.1"/>
    <property type="molecule type" value="Genomic_DNA"/>
</dbReference>
<dbReference type="Gene3D" id="3.30.110.170">
    <property type="entry name" value="Protein of unknown function (DUF541), domain 1"/>
    <property type="match status" value="1"/>
</dbReference>
<protein>
    <submittedName>
        <fullName evidence="2">Uncharacterized protein YggE</fullName>
    </submittedName>
</protein>
<evidence type="ECO:0000256" key="1">
    <source>
        <dbReference type="SAM" id="SignalP"/>
    </source>
</evidence>
<name>A0ABS4FVE8_9BACL</name>
<comment type="caution">
    <text evidence="2">The sequence shown here is derived from an EMBL/GenBank/DDBJ whole genome shotgun (WGS) entry which is preliminary data.</text>
</comment>
<accession>A0ABS4FVE8</accession>
<evidence type="ECO:0000313" key="2">
    <source>
        <dbReference type="EMBL" id="MBP1906544.1"/>
    </source>
</evidence>
<gene>
    <name evidence="2" type="ORF">J2Z32_003206</name>
</gene>
<feature type="signal peptide" evidence="1">
    <location>
        <begin position="1"/>
        <end position="28"/>
    </location>
</feature>
<dbReference type="RefSeq" id="WP_210090137.1">
    <property type="nucleotide sequence ID" value="NZ_JAGGKG010000016.1"/>
</dbReference>
<reference evidence="2 3" key="1">
    <citation type="submission" date="2021-03" db="EMBL/GenBank/DDBJ databases">
        <title>Genomic Encyclopedia of Type Strains, Phase IV (KMG-IV): sequencing the most valuable type-strain genomes for metagenomic binning, comparative biology and taxonomic classification.</title>
        <authorList>
            <person name="Goeker M."/>
        </authorList>
    </citation>
    <scope>NUCLEOTIDE SEQUENCE [LARGE SCALE GENOMIC DNA]</scope>
    <source>
        <strain evidence="2 3">DSM 14349</strain>
    </source>
</reference>
<dbReference type="Proteomes" id="UP001519272">
    <property type="component" value="Unassembled WGS sequence"/>
</dbReference>